<dbReference type="InterPro" id="IPR011044">
    <property type="entry name" value="Quino_amine_DH_bsu"/>
</dbReference>
<evidence type="ECO:0000313" key="1">
    <source>
        <dbReference type="EMBL" id="TGY55185.1"/>
    </source>
</evidence>
<name>A0A4S2EHL7_PARDI</name>
<dbReference type="Proteomes" id="UP000310032">
    <property type="component" value="Unassembled WGS sequence"/>
</dbReference>
<sequence>MSRFFVVSCFFCLYITMIGCVEKQNKQDVISIDIKSDYTERLLTLQDVADVEYVALETTDEFVTHGAVQAVGKEILLTKNWGNSGDFFLFDRKTGKGIRKINRLGQGAEEYTQLTALLLDERNKEIFVKDNPAKKILVYDYMGNFKRKFGFHDEGYYIEMFDYDKDHLLCYNGYLPDIENDMSAYLLVSKLDGTIARTIKLPYERLETPVIIEGEATVTPGFCLATPFDGDWVLMRASSDTLYNYSTDGSLRPLLIRTPSIHGMDTQVFLFPYLFTSRYYFLQLMEKSMDFKTFKGFPTTDLVYDTQEKAIYAYKMHNQDFTDNRSFSLSLHPNTTLDSGIWAFKVLQSDDLISTLNEGKLQSPLKDIVSTLDEESNSVIMLIKRKSE</sequence>
<accession>A0A4S2EHL7</accession>
<evidence type="ECO:0000313" key="2">
    <source>
        <dbReference type="Proteomes" id="UP000310032"/>
    </source>
</evidence>
<gene>
    <name evidence="1" type="ORF">E5342_15215</name>
</gene>
<comment type="caution">
    <text evidence="1">The sequence shown here is derived from an EMBL/GenBank/DDBJ whole genome shotgun (WGS) entry which is preliminary data.</text>
</comment>
<proteinExistence type="predicted"/>
<dbReference type="SUPFAM" id="SSF50969">
    <property type="entry name" value="YVTN repeat-like/Quinoprotein amine dehydrogenase"/>
    <property type="match status" value="1"/>
</dbReference>
<organism evidence="1 2">
    <name type="scientific">Parabacteroides distasonis</name>
    <dbReference type="NCBI Taxonomy" id="823"/>
    <lineage>
        <taxon>Bacteria</taxon>
        <taxon>Pseudomonadati</taxon>
        <taxon>Bacteroidota</taxon>
        <taxon>Bacteroidia</taxon>
        <taxon>Bacteroidales</taxon>
        <taxon>Tannerellaceae</taxon>
        <taxon>Parabacteroides</taxon>
    </lineage>
</organism>
<dbReference type="PROSITE" id="PS51257">
    <property type="entry name" value="PROKAR_LIPOPROTEIN"/>
    <property type="match status" value="1"/>
</dbReference>
<protein>
    <submittedName>
        <fullName evidence="1">6-bladed beta-propeller</fullName>
    </submittedName>
</protein>
<dbReference type="Pfam" id="PF17170">
    <property type="entry name" value="DUF5128"/>
    <property type="match status" value="1"/>
</dbReference>
<reference evidence="1 2" key="1">
    <citation type="submission" date="2019-04" db="EMBL/GenBank/DDBJ databases">
        <title>Microbes associate with the intestines of laboratory mice.</title>
        <authorList>
            <person name="Navarre W."/>
            <person name="Wong E."/>
            <person name="Huang K."/>
            <person name="Tropini C."/>
            <person name="Ng K."/>
            <person name="Yu B."/>
        </authorList>
    </citation>
    <scope>NUCLEOTIDE SEQUENCE [LARGE SCALE GENOMIC DNA]</scope>
    <source>
        <strain evidence="1 2">NM39_I3</strain>
    </source>
</reference>
<dbReference type="EMBL" id="SRYM01000052">
    <property type="protein sequence ID" value="TGY55185.1"/>
    <property type="molecule type" value="Genomic_DNA"/>
</dbReference>
<dbReference type="AlphaFoldDB" id="A0A4S2EHL7"/>